<feature type="transmembrane region" description="Helical" evidence="1">
    <location>
        <begin position="37"/>
        <end position="60"/>
    </location>
</feature>
<evidence type="ECO:0000313" key="3">
    <source>
        <dbReference type="Proteomes" id="UP001214854"/>
    </source>
</evidence>
<sequence length="136" mass="14993">MGLLLFSIAVLVVTCVFSFTPLAWEMSAQKHDSYPELVILFFQLPAACLLVLDAGLIVGLERRRGPSNLHGLWFAAVIKIVSLSLFALSFAGAFSANNPIMVGFANLYAILGVPMHLYLTYRGWRQRGSKTAHVHE</sequence>
<accession>A0ABT5HXX3</accession>
<keyword evidence="1" id="KW-0472">Membrane</keyword>
<keyword evidence="1" id="KW-1133">Transmembrane helix</keyword>
<dbReference type="RefSeq" id="WP_272749409.1">
    <property type="nucleotide sequence ID" value="NZ_JAQQKX010000017.1"/>
</dbReference>
<name>A0ABT5HXX3_9CAUL</name>
<gene>
    <name evidence="2" type="ORF">PQU92_16705</name>
</gene>
<organism evidence="2 3">
    <name type="scientific">Asticcacaulis aquaticus</name>
    <dbReference type="NCBI Taxonomy" id="2984212"/>
    <lineage>
        <taxon>Bacteria</taxon>
        <taxon>Pseudomonadati</taxon>
        <taxon>Pseudomonadota</taxon>
        <taxon>Alphaproteobacteria</taxon>
        <taxon>Caulobacterales</taxon>
        <taxon>Caulobacteraceae</taxon>
        <taxon>Asticcacaulis</taxon>
    </lineage>
</organism>
<proteinExistence type="predicted"/>
<evidence type="ECO:0000256" key="1">
    <source>
        <dbReference type="SAM" id="Phobius"/>
    </source>
</evidence>
<protein>
    <submittedName>
        <fullName evidence="2">Uncharacterized protein</fullName>
    </submittedName>
</protein>
<dbReference type="Proteomes" id="UP001214854">
    <property type="component" value="Unassembled WGS sequence"/>
</dbReference>
<feature type="transmembrane region" description="Helical" evidence="1">
    <location>
        <begin position="100"/>
        <end position="121"/>
    </location>
</feature>
<evidence type="ECO:0000313" key="2">
    <source>
        <dbReference type="EMBL" id="MDC7684926.1"/>
    </source>
</evidence>
<feature type="transmembrane region" description="Helical" evidence="1">
    <location>
        <begin position="72"/>
        <end position="94"/>
    </location>
</feature>
<comment type="caution">
    <text evidence="2">The sequence shown here is derived from an EMBL/GenBank/DDBJ whole genome shotgun (WGS) entry which is preliminary data.</text>
</comment>
<reference evidence="2 3" key="1">
    <citation type="submission" date="2023-01" db="EMBL/GenBank/DDBJ databases">
        <title>Novel species of the genus Asticcacaulis isolated from rivers.</title>
        <authorList>
            <person name="Lu H."/>
        </authorList>
    </citation>
    <scope>NUCLEOTIDE SEQUENCE [LARGE SCALE GENOMIC DNA]</scope>
    <source>
        <strain evidence="2 3">BYS171W</strain>
    </source>
</reference>
<keyword evidence="1" id="KW-0812">Transmembrane</keyword>
<dbReference type="EMBL" id="JAQQKX010000017">
    <property type="protein sequence ID" value="MDC7684926.1"/>
    <property type="molecule type" value="Genomic_DNA"/>
</dbReference>
<keyword evidence="3" id="KW-1185">Reference proteome</keyword>